<proteinExistence type="predicted"/>
<evidence type="ECO:0000313" key="1">
    <source>
        <dbReference type="EMBL" id="KAJ9073258.1"/>
    </source>
</evidence>
<gene>
    <name evidence="1" type="ORF">DSO57_1018419</name>
</gene>
<name>A0ACC2TF62_9FUNG</name>
<reference evidence="1" key="1">
    <citation type="submission" date="2022-04" db="EMBL/GenBank/DDBJ databases">
        <title>Genome of the entomopathogenic fungus Entomophthora muscae.</title>
        <authorList>
            <person name="Elya C."/>
            <person name="Lovett B.R."/>
            <person name="Lee E."/>
            <person name="Macias A.M."/>
            <person name="Hajek A.E."/>
            <person name="De Bivort B.L."/>
            <person name="Kasson M.T."/>
            <person name="De Fine Licht H.H."/>
            <person name="Stajich J.E."/>
        </authorList>
    </citation>
    <scope>NUCLEOTIDE SEQUENCE</scope>
    <source>
        <strain evidence="1">Berkeley</strain>
    </source>
</reference>
<evidence type="ECO:0000313" key="2">
    <source>
        <dbReference type="Proteomes" id="UP001165960"/>
    </source>
</evidence>
<accession>A0ACC2TF62</accession>
<organism evidence="1 2">
    <name type="scientific">Entomophthora muscae</name>
    <dbReference type="NCBI Taxonomy" id="34485"/>
    <lineage>
        <taxon>Eukaryota</taxon>
        <taxon>Fungi</taxon>
        <taxon>Fungi incertae sedis</taxon>
        <taxon>Zoopagomycota</taxon>
        <taxon>Entomophthoromycotina</taxon>
        <taxon>Entomophthoromycetes</taxon>
        <taxon>Entomophthorales</taxon>
        <taxon>Entomophthoraceae</taxon>
        <taxon>Entomophthora</taxon>
    </lineage>
</organism>
<keyword evidence="2" id="KW-1185">Reference proteome</keyword>
<sequence length="286" mass="32349">MQLPVEILVHVYGEIESLACLNVLASTSKLMRSVSRLDPRLCVLRQCYQETLKPSISKYMPCMFSNDMSELKLDLSHWAHRFALYPIIRNWHRLPVRCLTIKGDLDVIAAVKLEALLTSPSFYCEEIKFTCVVFSDDQNITNYLQHAFNVCSRIHFTLCSFDPTCLAHLLNSVKHSSLHSFHFTSNFTDEFPAQLLCDAISKARCLQELDISGVGLGWDSSILSIFFAAVANTKITLLSLTNNDIISVTLPRLPNLKHLDLKNNPIHPRFHKALDKVNCPSLVIST</sequence>
<dbReference type="Proteomes" id="UP001165960">
    <property type="component" value="Unassembled WGS sequence"/>
</dbReference>
<protein>
    <submittedName>
        <fullName evidence="1">Uncharacterized protein</fullName>
    </submittedName>
</protein>
<dbReference type="EMBL" id="QTSX02002920">
    <property type="protein sequence ID" value="KAJ9073258.1"/>
    <property type="molecule type" value="Genomic_DNA"/>
</dbReference>
<comment type="caution">
    <text evidence="1">The sequence shown here is derived from an EMBL/GenBank/DDBJ whole genome shotgun (WGS) entry which is preliminary data.</text>
</comment>